<reference evidence="8 9" key="1">
    <citation type="journal article" date="2011" name="Proc. Natl. Acad. Sci. U.S.A.">
        <title>Evolutionary erosion of yeast sex chromosomes by mating-type switching accidents.</title>
        <authorList>
            <person name="Gordon J.L."/>
            <person name="Armisen D."/>
            <person name="Proux-Wera E."/>
            <person name="Oheigeartaigh S.S."/>
            <person name="Byrne K.P."/>
            <person name="Wolfe K.H."/>
        </authorList>
    </citation>
    <scope>NUCLEOTIDE SEQUENCE [LARGE SCALE GENOMIC DNA]</scope>
    <source>
        <strain evidence="9">ATCC 22294 / BCRC 22015 / CBS 2517 / CECT 1963 / NBRC 1671 / NRRL Y-8276</strain>
    </source>
</reference>
<dbReference type="GeneID" id="13886223"/>
<dbReference type="GO" id="GO:0051598">
    <property type="term" value="P:meiotic recombination checkpoint signaling"/>
    <property type="evidence" value="ECO:0007669"/>
    <property type="project" value="EnsemblFungi"/>
</dbReference>
<dbReference type="OrthoDB" id="27483at2759"/>
<dbReference type="InterPro" id="IPR011993">
    <property type="entry name" value="PH-like_dom_sf"/>
</dbReference>
<dbReference type="Gene3D" id="2.30.29.30">
    <property type="entry name" value="Pleckstrin-homology domain (PH domain)/Phosphotyrosine-binding domain (PTB)"/>
    <property type="match status" value="1"/>
</dbReference>
<dbReference type="Proteomes" id="UP000005220">
    <property type="component" value="Chromosome 1"/>
</dbReference>
<evidence type="ECO:0000256" key="1">
    <source>
        <dbReference type="ARBA" id="ARBA00004123"/>
    </source>
</evidence>
<accession>H2APA7</accession>
<dbReference type="Gene3D" id="1.25.10.10">
    <property type="entry name" value="Leucine-rich Repeat Variant"/>
    <property type="match status" value="1"/>
</dbReference>
<proteinExistence type="predicted"/>
<feature type="compositionally biased region" description="Basic and acidic residues" evidence="5">
    <location>
        <begin position="751"/>
        <end position="765"/>
    </location>
</feature>
<evidence type="ECO:0000313" key="9">
    <source>
        <dbReference type="Proteomes" id="UP000005220"/>
    </source>
</evidence>
<dbReference type="FunFam" id="2.30.29.30:FF:000455">
    <property type="entry name" value="Psy2p"/>
    <property type="match status" value="1"/>
</dbReference>
<dbReference type="Pfam" id="PF22972">
    <property type="entry name" value="EVH1_PP4R3"/>
    <property type="match status" value="1"/>
</dbReference>
<dbReference type="InterPro" id="IPR055236">
    <property type="entry name" value="EVH1_PP4R3"/>
</dbReference>
<dbReference type="GO" id="GO:0005654">
    <property type="term" value="C:nucleoplasm"/>
    <property type="evidence" value="ECO:0007669"/>
    <property type="project" value="TreeGrafter"/>
</dbReference>
<feature type="compositionally biased region" description="Basic and acidic residues" evidence="5">
    <location>
        <begin position="791"/>
        <end position="804"/>
    </location>
</feature>
<dbReference type="PANTHER" id="PTHR23318">
    <property type="entry name" value="ATP SYNTHASE GAMMA-RELATED"/>
    <property type="match status" value="1"/>
</dbReference>
<dbReference type="eggNOG" id="KOG2175">
    <property type="taxonomic scope" value="Eukaryota"/>
</dbReference>
<dbReference type="Pfam" id="PF04802">
    <property type="entry name" value="PP4R3"/>
    <property type="match status" value="1"/>
</dbReference>
<evidence type="ECO:0000256" key="3">
    <source>
        <dbReference type="ARBA" id="ARBA00058488"/>
    </source>
</evidence>
<name>H2APA7_KAZAF</name>
<evidence type="ECO:0000259" key="7">
    <source>
        <dbReference type="Pfam" id="PF22972"/>
    </source>
</evidence>
<keyword evidence="2" id="KW-0539">Nucleus</keyword>
<evidence type="ECO:0000313" key="8">
    <source>
        <dbReference type="EMBL" id="CCF56207.1"/>
    </source>
</evidence>
<dbReference type="InterPro" id="IPR011989">
    <property type="entry name" value="ARM-like"/>
</dbReference>
<dbReference type="FunCoup" id="H2APA7">
    <property type="interactions" value="980"/>
</dbReference>
<comment type="function">
    <text evidence="3">Core regulatory subunit of the histone H2A phosphatase complex, which dephosphorylates H2AS128ph (gamma-H2A) that has been displaced from sites of DNA lesions in the double-stranded DNA break repair process. Dephosphorylation is necessary for efficient recovery from the DNA damage checkpoint.</text>
</comment>
<dbReference type="GO" id="GO:2000002">
    <property type="term" value="P:negative regulation of DNA damage checkpoint"/>
    <property type="evidence" value="ECO:0007669"/>
    <property type="project" value="EnsemblFungi"/>
</dbReference>
<keyword evidence="9" id="KW-1185">Reference proteome</keyword>
<dbReference type="GO" id="GO:1902660">
    <property type="term" value="P:negative regulation of glucose mediated signaling pathway"/>
    <property type="evidence" value="ECO:0007669"/>
    <property type="project" value="EnsemblFungi"/>
</dbReference>
<dbReference type="InterPro" id="IPR006887">
    <property type="entry name" value="P4R3-like_central_dom"/>
</dbReference>
<dbReference type="InParanoid" id="H2APA7"/>
<evidence type="ECO:0000256" key="4">
    <source>
        <dbReference type="ARBA" id="ARBA00068937"/>
    </source>
</evidence>
<dbReference type="GO" id="GO:2001034">
    <property type="term" value="P:positive regulation of double-strand break repair via nonhomologous end joining"/>
    <property type="evidence" value="ECO:0007669"/>
    <property type="project" value="EnsemblFungi"/>
</dbReference>
<dbReference type="GO" id="GO:0006974">
    <property type="term" value="P:DNA damage response"/>
    <property type="evidence" value="ECO:0007669"/>
    <property type="project" value="EnsemblFungi"/>
</dbReference>
<dbReference type="RefSeq" id="XP_003955342.1">
    <property type="nucleotide sequence ID" value="XM_003955293.1"/>
</dbReference>
<dbReference type="SUPFAM" id="SSF48371">
    <property type="entry name" value="ARM repeat"/>
    <property type="match status" value="1"/>
</dbReference>
<dbReference type="InterPro" id="IPR016024">
    <property type="entry name" value="ARM-type_fold"/>
</dbReference>
<dbReference type="AlphaFoldDB" id="H2APA7"/>
<gene>
    <name evidence="8" type="primary">KAFR0A07730</name>
    <name evidence="8" type="ORF">KAFR_0A07730</name>
</gene>
<dbReference type="GO" id="GO:0072542">
    <property type="term" value="F:protein phosphatase activator activity"/>
    <property type="evidence" value="ECO:0007669"/>
    <property type="project" value="TreeGrafter"/>
</dbReference>
<feature type="domain" description="PP4R3 EVH1-like" evidence="7">
    <location>
        <begin position="22"/>
        <end position="126"/>
    </location>
</feature>
<feature type="region of interest" description="Disordered" evidence="5">
    <location>
        <begin position="751"/>
        <end position="804"/>
    </location>
</feature>
<dbReference type="GO" id="GO:0030289">
    <property type="term" value="C:protein phosphatase 4 complex"/>
    <property type="evidence" value="ECO:0007669"/>
    <property type="project" value="EnsemblFungi"/>
</dbReference>
<dbReference type="EMBL" id="HE650821">
    <property type="protein sequence ID" value="CCF56207.1"/>
    <property type="molecule type" value="Genomic_DNA"/>
</dbReference>
<evidence type="ECO:0000256" key="5">
    <source>
        <dbReference type="SAM" id="MobiDB-lite"/>
    </source>
</evidence>
<feature type="compositionally biased region" description="Low complexity" evidence="5">
    <location>
        <begin position="779"/>
        <end position="790"/>
    </location>
</feature>
<dbReference type="KEGG" id="kaf:KAFR_0A07730"/>
<feature type="domain" description="Serine/threonine-protein phosphatase 4 regulatory subunit 3-like central" evidence="6">
    <location>
        <begin position="172"/>
        <end position="734"/>
    </location>
</feature>
<dbReference type="STRING" id="1071382.H2APA7"/>
<sequence length="804" mass="92004">MTSTNTNNQNNVDESFSNTEPKRVKVYVLENNEWKDNGTGFCTGEIRDVEEGDEITKSAYLVVSSEDDQKETLLRSKVEGNIEYQRQEETLIVWKDLNGNDIALSFEESIGCDTLCEFIIQVQRHIENSISLISVKSSDNGIGSVHEIVAGPVILPSTDKDQNTDTLYDALKIVNENSIYDYMKNETIEFILQSSYINLLIDHFHRAEKGKMIKDLFLLSTIIKTLILYNQRDIIELMVDDEHIMGIIGILEYDTEFPNLKANHREYLKLNGPCFKEVIPLENKDLELVVKKYFRLKFLKDVVLVRFLDDNNLNSFMDIILDLKTCIIDWLQTDPFLDKIMNIFSTDDDSSKKRDAIRLLHQYVGMSKDLDPIDKTKFYRTLVRKGLFNVLSYAFSQEKDSNLRILATDLIITIIEHDILLIHNIQNEKTKDTAIDDNFPPASDAITDDMKLLSILSTILLSDKSPGLMEQVVQALSTLLHPDGCLAGTDGEFSNFSSISSINGFDVNDSDNSYGMDGIFNSIDRDNNETEANKQLKIYFNKFYSQIAPFLFKPLMPKANIDCSELDDFLLIHLLKLISFIATEHTRLISRKFILENGILKTLSQLIGPTHILQLRLTAVRCFKNILNLNDKYYHRYIISNNLVDPIFELLKDNLFEDNLATSCILDLLNIVSLNCTLDSGKENDQNAKHNLTEKSKSLNKAKNNFTILNKHIIGKYGSIIKELSSFPFIREMFEFDRITNEIEKELDIETDIDRISPNDTDTNKSDATTENCKRSYSELETSENSNSNEDVSKFELDQHVVTS</sequence>
<evidence type="ECO:0000259" key="6">
    <source>
        <dbReference type="Pfam" id="PF04802"/>
    </source>
</evidence>
<dbReference type="InterPro" id="IPR051137">
    <property type="entry name" value="PP4R3-like"/>
</dbReference>
<protein>
    <recommendedName>
        <fullName evidence="4">Serine/threonine-protein phosphatase 4 regulatory subunit 3</fullName>
    </recommendedName>
</protein>
<evidence type="ECO:0000256" key="2">
    <source>
        <dbReference type="ARBA" id="ARBA00023242"/>
    </source>
</evidence>
<dbReference type="PANTHER" id="PTHR23318:SF0">
    <property type="entry name" value="SERINE_THREONINE-PROTEIN PHOSPHATASE 4 REGULATORY SUBUNIT 3"/>
    <property type="match status" value="1"/>
</dbReference>
<comment type="subcellular location">
    <subcellularLocation>
        <location evidence="1">Nucleus</location>
    </subcellularLocation>
</comment>
<organism evidence="8 9">
    <name type="scientific">Kazachstania africana (strain ATCC 22294 / BCRC 22015 / CBS 2517 / CECT 1963 / NBRC 1671 / NRRL Y-8276)</name>
    <name type="common">Yeast</name>
    <name type="synonym">Kluyveromyces africanus</name>
    <dbReference type="NCBI Taxonomy" id="1071382"/>
    <lineage>
        <taxon>Eukaryota</taxon>
        <taxon>Fungi</taxon>
        <taxon>Dikarya</taxon>
        <taxon>Ascomycota</taxon>
        <taxon>Saccharomycotina</taxon>
        <taxon>Saccharomycetes</taxon>
        <taxon>Saccharomycetales</taxon>
        <taxon>Saccharomycetaceae</taxon>
        <taxon>Kazachstania</taxon>
    </lineage>
</organism>
<dbReference type="HOGENOM" id="CLU_004909_4_0_1"/>